<keyword evidence="3" id="KW-1185">Reference proteome</keyword>
<dbReference type="EMBL" id="JABDTM020013547">
    <property type="protein sequence ID" value="KAH0819838.1"/>
    <property type="molecule type" value="Genomic_DNA"/>
</dbReference>
<feature type="coiled-coil region" evidence="1">
    <location>
        <begin position="29"/>
        <end position="92"/>
    </location>
</feature>
<gene>
    <name evidence="2" type="ORF">GEV33_002954</name>
</gene>
<reference evidence="2" key="1">
    <citation type="journal article" date="2020" name="J Insects Food Feed">
        <title>The yellow mealworm (Tenebrio molitor) genome: a resource for the emerging insects as food and feed industry.</title>
        <authorList>
            <person name="Eriksson T."/>
            <person name="Andere A."/>
            <person name="Kelstrup H."/>
            <person name="Emery V."/>
            <person name="Picard C."/>
        </authorList>
    </citation>
    <scope>NUCLEOTIDE SEQUENCE</scope>
    <source>
        <strain evidence="2">Stoneville</strain>
        <tissue evidence="2">Whole head</tissue>
    </source>
</reference>
<evidence type="ECO:0000313" key="3">
    <source>
        <dbReference type="Proteomes" id="UP000719412"/>
    </source>
</evidence>
<keyword evidence="1" id="KW-0175">Coiled coil</keyword>
<evidence type="ECO:0000313" key="2">
    <source>
        <dbReference type="EMBL" id="KAH0819838.1"/>
    </source>
</evidence>
<dbReference type="AlphaFoldDB" id="A0A8J6HTA4"/>
<reference evidence="2" key="2">
    <citation type="submission" date="2021-08" db="EMBL/GenBank/DDBJ databases">
        <authorList>
            <person name="Eriksson T."/>
        </authorList>
    </citation>
    <scope>NUCLEOTIDE SEQUENCE</scope>
    <source>
        <strain evidence="2">Stoneville</strain>
        <tissue evidence="2">Whole head</tissue>
    </source>
</reference>
<evidence type="ECO:0000256" key="1">
    <source>
        <dbReference type="SAM" id="Coils"/>
    </source>
</evidence>
<dbReference type="Proteomes" id="UP000719412">
    <property type="component" value="Unassembled WGS sequence"/>
</dbReference>
<organism evidence="2 3">
    <name type="scientific">Tenebrio molitor</name>
    <name type="common">Yellow mealworm beetle</name>
    <dbReference type="NCBI Taxonomy" id="7067"/>
    <lineage>
        <taxon>Eukaryota</taxon>
        <taxon>Metazoa</taxon>
        <taxon>Ecdysozoa</taxon>
        <taxon>Arthropoda</taxon>
        <taxon>Hexapoda</taxon>
        <taxon>Insecta</taxon>
        <taxon>Pterygota</taxon>
        <taxon>Neoptera</taxon>
        <taxon>Endopterygota</taxon>
        <taxon>Coleoptera</taxon>
        <taxon>Polyphaga</taxon>
        <taxon>Cucujiformia</taxon>
        <taxon>Tenebrionidae</taxon>
        <taxon>Tenebrio</taxon>
    </lineage>
</organism>
<comment type="caution">
    <text evidence="2">The sequence shown here is derived from an EMBL/GenBank/DDBJ whole genome shotgun (WGS) entry which is preliminary data.</text>
</comment>
<sequence length="336" mass="38985">MRDSLELFQKSLEEYADTKYVQDRLLDLIESLYKDLEAERNTVMVLQNQIQSLIKQETFGITSKFVTLKAEYAALNQKLAVLKNENEDLHIQLLLKSEESKQVVTEKEQELQTYYLAQIKQKDEQIKQKEQEVEISKAKFKSREQDLYNEIQAVGASSAMEIDQAEENFKKQLGESHKKLKDNMETCHVLRSELMSVKEQFMEYKNTSSQKIAELQRRLRESQNCEARTPEKPKSNKVEFTVNVAEEKISKYQPLEVNCTNLASSEPTNFKKIPIHRGSGRFSYDNSKATNKKNSLPPLINLKDVSKECKPARKKRKLFNPDDLTYLNVNVASNDE</sequence>
<name>A0A8J6HTA4_TENMO</name>
<proteinExistence type="predicted"/>
<accession>A0A8J6HTA4</accession>
<protein>
    <submittedName>
        <fullName evidence="2">Uncharacterized protein</fullName>
    </submittedName>
</protein>